<dbReference type="Gene3D" id="3.30.429.10">
    <property type="entry name" value="Macrophage Migration Inhibitory Factor"/>
    <property type="match status" value="1"/>
</dbReference>
<gene>
    <name evidence="1" type="ORF">G7082_08075</name>
</gene>
<dbReference type="KEGG" id="vhy:G7082_08075"/>
<dbReference type="EMBL" id="CP049887">
    <property type="protein sequence ID" value="QIL48456.1"/>
    <property type="molecule type" value="Genomic_DNA"/>
</dbReference>
<proteinExistence type="predicted"/>
<protein>
    <submittedName>
        <fullName evidence="1">Tautomerase family protein</fullName>
    </submittedName>
</protein>
<dbReference type="PANTHER" id="PTHR38460:SF1">
    <property type="entry name" value="TAUTOMERASE YOLI-RELATED"/>
    <property type="match status" value="1"/>
</dbReference>
<dbReference type="PANTHER" id="PTHR38460">
    <property type="entry name" value="TAUTOMERASE YOLI-RELATED"/>
    <property type="match status" value="1"/>
</dbReference>
<dbReference type="InterPro" id="IPR014347">
    <property type="entry name" value="Tautomerase/MIF_sf"/>
</dbReference>
<dbReference type="InterPro" id="IPR037479">
    <property type="entry name" value="Tauto_MSAD"/>
</dbReference>
<dbReference type="Pfam" id="PF14552">
    <property type="entry name" value="Tautomerase_2"/>
    <property type="match status" value="1"/>
</dbReference>
<evidence type="ECO:0000313" key="1">
    <source>
        <dbReference type="EMBL" id="QIL48456.1"/>
    </source>
</evidence>
<dbReference type="Proteomes" id="UP000501747">
    <property type="component" value="Chromosome"/>
</dbReference>
<dbReference type="RefSeq" id="WP_166034601.1">
    <property type="nucleotide sequence ID" value="NZ_CP049887.1"/>
</dbReference>
<dbReference type="SUPFAM" id="SSF55331">
    <property type="entry name" value="Tautomerase/MIF"/>
    <property type="match status" value="1"/>
</dbReference>
<sequence length="130" mass="15202">MPLFKIDVLDHYTEEKLSKLLGIIHKNAVSSFQIPEGDRFQIVTRHKSDEMILEDTGLGFTRTKDMIAIQIFSRKREKQMKLKFYQQVVEELNVELDINKKDVLISFFENQDEDWSFADGEAQFVTGKLS</sequence>
<reference evidence="1 2" key="1">
    <citation type="submission" date="2020-03" db="EMBL/GenBank/DDBJ databases">
        <title>Vagococcus sp. nov., isolated from beetles.</title>
        <authorList>
            <person name="Hyun D.-W."/>
            <person name="Bae J.-W."/>
        </authorList>
    </citation>
    <scope>NUCLEOTIDE SEQUENCE [LARGE SCALE GENOMIC DNA]</scope>
    <source>
        <strain evidence="1 2">HDW17B</strain>
    </source>
</reference>
<keyword evidence="2" id="KW-1185">Reference proteome</keyword>
<accession>A0A6G8ATY1</accession>
<evidence type="ECO:0000313" key="2">
    <source>
        <dbReference type="Proteomes" id="UP000501747"/>
    </source>
</evidence>
<organism evidence="1 2">
    <name type="scientific">Vagococcus hydrophili</name>
    <dbReference type="NCBI Taxonomy" id="2714947"/>
    <lineage>
        <taxon>Bacteria</taxon>
        <taxon>Bacillati</taxon>
        <taxon>Bacillota</taxon>
        <taxon>Bacilli</taxon>
        <taxon>Lactobacillales</taxon>
        <taxon>Enterococcaceae</taxon>
        <taxon>Vagococcus</taxon>
    </lineage>
</organism>
<dbReference type="AlphaFoldDB" id="A0A6G8ATY1"/>
<name>A0A6G8ATY1_9ENTE</name>